<dbReference type="GO" id="GO:0043186">
    <property type="term" value="C:P granule"/>
    <property type="evidence" value="ECO:0007669"/>
    <property type="project" value="UniProtKB-ARBA"/>
</dbReference>
<feature type="domain" description="Helicase C-terminal" evidence="8">
    <location>
        <begin position="187"/>
        <end position="351"/>
    </location>
</feature>
<dbReference type="PROSITE" id="PS00039">
    <property type="entry name" value="DEAD_ATP_HELICASE"/>
    <property type="match status" value="1"/>
</dbReference>
<dbReference type="CDD" id="cd18787">
    <property type="entry name" value="SF2_C_DEAD"/>
    <property type="match status" value="1"/>
</dbReference>
<dbReference type="SMART" id="SM00487">
    <property type="entry name" value="DEXDc"/>
    <property type="match status" value="1"/>
</dbReference>
<dbReference type="InterPro" id="IPR001650">
    <property type="entry name" value="Helicase_C-like"/>
</dbReference>
<organism evidence="9">
    <name type="scientific">Soboliphyme baturini</name>
    <dbReference type="NCBI Taxonomy" id="241478"/>
    <lineage>
        <taxon>Eukaryota</taxon>
        <taxon>Metazoa</taxon>
        <taxon>Ecdysozoa</taxon>
        <taxon>Nematoda</taxon>
        <taxon>Enoplea</taxon>
        <taxon>Dorylaimia</taxon>
        <taxon>Dioctophymatida</taxon>
        <taxon>Dioctophymatoidea</taxon>
        <taxon>Soboliphymatidae</taxon>
        <taxon>Soboliphyme</taxon>
    </lineage>
</organism>
<evidence type="ECO:0000256" key="6">
    <source>
        <dbReference type="SAM" id="MobiDB-lite"/>
    </source>
</evidence>
<dbReference type="AlphaFoldDB" id="A0A183ILI0"/>
<dbReference type="Gene3D" id="3.40.50.300">
    <property type="entry name" value="P-loop containing nucleotide triphosphate hydrolases"/>
    <property type="match status" value="2"/>
</dbReference>
<dbReference type="InterPro" id="IPR027417">
    <property type="entry name" value="P-loop_NTPase"/>
</dbReference>
<evidence type="ECO:0000259" key="7">
    <source>
        <dbReference type="PROSITE" id="PS51192"/>
    </source>
</evidence>
<dbReference type="GO" id="GO:0005524">
    <property type="term" value="F:ATP binding"/>
    <property type="evidence" value="ECO:0007669"/>
    <property type="project" value="UniProtKB-KW"/>
</dbReference>
<protein>
    <submittedName>
        <fullName evidence="9">RNA helicase</fullName>
    </submittedName>
</protein>
<keyword evidence="3 5" id="KW-0347">Helicase</keyword>
<comment type="similarity">
    <text evidence="5">Belongs to the DEAD box helicase family.</text>
</comment>
<keyword evidence="4 5" id="KW-0067">ATP-binding</keyword>
<dbReference type="SUPFAM" id="SSF52540">
    <property type="entry name" value="P-loop containing nucleoside triphosphate hydrolases"/>
    <property type="match status" value="1"/>
</dbReference>
<feature type="compositionally biased region" description="Basic residues" evidence="6">
    <location>
        <begin position="421"/>
        <end position="430"/>
    </location>
</feature>
<evidence type="ECO:0000256" key="2">
    <source>
        <dbReference type="ARBA" id="ARBA00022801"/>
    </source>
</evidence>
<evidence type="ECO:0000256" key="4">
    <source>
        <dbReference type="ARBA" id="ARBA00022840"/>
    </source>
</evidence>
<dbReference type="WBParaSite" id="SBAD_0000466701-mRNA-1">
    <property type="protein sequence ID" value="SBAD_0000466701-mRNA-1"/>
    <property type="gene ID" value="SBAD_0000466701"/>
</dbReference>
<name>A0A183ILI0_9BILA</name>
<dbReference type="InterPro" id="IPR014001">
    <property type="entry name" value="Helicase_ATP-bd"/>
</dbReference>
<accession>A0A183ILI0</accession>
<dbReference type="GO" id="GO:0005829">
    <property type="term" value="C:cytosol"/>
    <property type="evidence" value="ECO:0007669"/>
    <property type="project" value="TreeGrafter"/>
</dbReference>
<feature type="domain" description="Helicase ATP-binding" evidence="7">
    <location>
        <begin position="25"/>
        <end position="176"/>
    </location>
</feature>
<dbReference type="InterPro" id="IPR050079">
    <property type="entry name" value="DEAD_box_RNA_helicase"/>
</dbReference>
<evidence type="ECO:0000256" key="5">
    <source>
        <dbReference type="RuleBase" id="RU000492"/>
    </source>
</evidence>
<keyword evidence="1 5" id="KW-0547">Nucleotide-binding</keyword>
<dbReference type="GO" id="GO:0003676">
    <property type="term" value="F:nucleic acid binding"/>
    <property type="evidence" value="ECO:0007669"/>
    <property type="project" value="InterPro"/>
</dbReference>
<proteinExistence type="inferred from homology"/>
<dbReference type="Pfam" id="PF00270">
    <property type="entry name" value="DEAD"/>
    <property type="match status" value="1"/>
</dbReference>
<feature type="region of interest" description="Disordered" evidence="6">
    <location>
        <begin position="400"/>
        <end position="430"/>
    </location>
</feature>
<dbReference type="GO" id="GO:0016787">
    <property type="term" value="F:hydrolase activity"/>
    <property type="evidence" value="ECO:0007669"/>
    <property type="project" value="UniProtKB-KW"/>
</dbReference>
<dbReference type="Pfam" id="PF00271">
    <property type="entry name" value="Helicase_C"/>
    <property type="match status" value="1"/>
</dbReference>
<dbReference type="PANTHER" id="PTHR47959:SF25">
    <property type="entry name" value="RNA HELICASE"/>
    <property type="match status" value="1"/>
</dbReference>
<dbReference type="PROSITE" id="PS51192">
    <property type="entry name" value="HELICASE_ATP_BIND_1"/>
    <property type="match status" value="1"/>
</dbReference>
<evidence type="ECO:0000256" key="3">
    <source>
        <dbReference type="ARBA" id="ARBA00022806"/>
    </source>
</evidence>
<dbReference type="SMART" id="SM00490">
    <property type="entry name" value="HELICc"/>
    <property type="match status" value="1"/>
</dbReference>
<sequence length="430" mass="48653">LSWWIVEQCRAVNITNPTPVQVNCIPAVLDGCDVIGCAKTGTGKTLAFALPILETLSHDPYGIYALVLTPTRELAIQIAEQFEILGKPLNLKTCIVPHVLIATPGRLADHISSSSELNLKKIRYFVMDEADRLLDGQYDNELKTIFEALPQKRQTATVTDAIARVKEIATSKPFFWQDESDVLTVDTLEQRYVLCPQDVKDAYLVYVVKMFHERNPRSAILIFCHTCHECQALCMMFKNLGFEVCALHSMIHQAERMKSLDRFRSNILKIMVCTDVAARGLHIPRVDLVVNHNVPLQPKTYVHRVGRAARAGLPGKAITFVTQYDVCLIQAVEKLINCKLTELKISHRKVSQHVTEVLVAKREAEVKLEANKFGEEREIHRRKQMILEGLDPADVSKAIERSKASRMHRSKRKIDSIKATLKSKRTKRGK</sequence>
<dbReference type="InterPro" id="IPR011545">
    <property type="entry name" value="DEAD/DEAH_box_helicase_dom"/>
</dbReference>
<reference evidence="9" key="1">
    <citation type="submission" date="2016-06" db="UniProtKB">
        <authorList>
            <consortium name="WormBaseParasite"/>
        </authorList>
    </citation>
    <scope>IDENTIFICATION</scope>
</reference>
<evidence type="ECO:0000313" key="9">
    <source>
        <dbReference type="WBParaSite" id="SBAD_0000466701-mRNA-1"/>
    </source>
</evidence>
<dbReference type="PANTHER" id="PTHR47959">
    <property type="entry name" value="ATP-DEPENDENT RNA HELICASE RHLE-RELATED"/>
    <property type="match status" value="1"/>
</dbReference>
<dbReference type="PROSITE" id="PS51194">
    <property type="entry name" value="HELICASE_CTER"/>
    <property type="match status" value="1"/>
</dbReference>
<evidence type="ECO:0000259" key="8">
    <source>
        <dbReference type="PROSITE" id="PS51194"/>
    </source>
</evidence>
<dbReference type="InterPro" id="IPR000629">
    <property type="entry name" value="RNA-helicase_DEAD-box_CS"/>
</dbReference>
<keyword evidence="2 5" id="KW-0378">Hydrolase</keyword>
<dbReference type="GO" id="GO:0003724">
    <property type="term" value="F:RNA helicase activity"/>
    <property type="evidence" value="ECO:0007669"/>
    <property type="project" value="TreeGrafter"/>
</dbReference>
<evidence type="ECO:0000256" key="1">
    <source>
        <dbReference type="ARBA" id="ARBA00022741"/>
    </source>
</evidence>